<evidence type="ECO:0008006" key="2">
    <source>
        <dbReference type="Google" id="ProtNLM"/>
    </source>
</evidence>
<proteinExistence type="predicted"/>
<accession>A0AB39KPH6</accession>
<organism evidence="1">
    <name type="scientific">Caulobacter sp. 73W</name>
    <dbReference type="NCBI Taxonomy" id="3161137"/>
    <lineage>
        <taxon>Bacteria</taxon>
        <taxon>Pseudomonadati</taxon>
        <taxon>Pseudomonadota</taxon>
        <taxon>Alphaproteobacteria</taxon>
        <taxon>Caulobacterales</taxon>
        <taxon>Caulobacteraceae</taxon>
        <taxon>Caulobacter</taxon>
    </lineage>
</organism>
<gene>
    <name evidence="1" type="ORF">ABOZ73_11355</name>
</gene>
<protein>
    <recommendedName>
        <fullName evidence="2">Adenylate cyclase</fullName>
    </recommendedName>
</protein>
<dbReference type="AlphaFoldDB" id="A0AB39KPH6"/>
<name>A0AB39KPH6_9CAUL</name>
<sequence>MTEATFMSFVPKAKCAKLRALLEAEPAETFRWRERRTFTGSEFYLTGPSSLVREAHEGIAVWLMRDERF</sequence>
<evidence type="ECO:0000313" key="1">
    <source>
        <dbReference type="EMBL" id="XDO95411.1"/>
    </source>
</evidence>
<reference evidence="1" key="1">
    <citation type="submission" date="2024-06" db="EMBL/GenBank/DDBJ databases">
        <title>Caulobacter inopinatus, sp. nov.</title>
        <authorList>
            <person name="Donachie S.P."/>
        </authorList>
    </citation>
    <scope>NUCLEOTIDE SEQUENCE</scope>
    <source>
        <strain evidence="1">73W</strain>
    </source>
</reference>
<dbReference type="RefSeq" id="WP_369058260.1">
    <property type="nucleotide sequence ID" value="NZ_CP158375.1"/>
</dbReference>
<dbReference type="EMBL" id="CP158375">
    <property type="protein sequence ID" value="XDO95411.1"/>
    <property type="molecule type" value="Genomic_DNA"/>
</dbReference>